<reference evidence="1" key="2">
    <citation type="submission" date="2021-02" db="EMBL/GenBank/DDBJ databases">
        <authorList>
            <person name="Kimball J.A."/>
            <person name="Haas M.W."/>
            <person name="Macchietto M."/>
            <person name="Kono T."/>
            <person name="Duquette J."/>
            <person name="Shao M."/>
        </authorList>
    </citation>
    <scope>NUCLEOTIDE SEQUENCE</scope>
    <source>
        <tissue evidence="1">Fresh leaf tissue</tissue>
    </source>
</reference>
<protein>
    <submittedName>
        <fullName evidence="1">Uncharacterized protein</fullName>
    </submittedName>
</protein>
<keyword evidence="2" id="KW-1185">Reference proteome</keyword>
<reference evidence="1" key="1">
    <citation type="journal article" date="2021" name="bioRxiv">
        <title>Whole Genome Assembly and Annotation of Northern Wild Rice, Zizania palustris L., Supports a Whole Genome Duplication in the Zizania Genus.</title>
        <authorList>
            <person name="Haas M."/>
            <person name="Kono T."/>
            <person name="Macchietto M."/>
            <person name="Millas R."/>
            <person name="McGilp L."/>
            <person name="Shao M."/>
            <person name="Duquette J."/>
            <person name="Hirsch C.N."/>
            <person name="Kimball J."/>
        </authorList>
    </citation>
    <scope>NUCLEOTIDE SEQUENCE</scope>
    <source>
        <tissue evidence="1">Fresh leaf tissue</tissue>
    </source>
</reference>
<accession>A0A8J5WHN4</accession>
<sequence length="105" mass="11393">MHATMQNHYDEIVAPGKAMMHGFARVDAEQEETMATSQKSEFLLHWMQGGRPGRSDVVLAGCSCDADTVRAYAAQQQGQRAVTAALKSESAARRSAMVNNTINHG</sequence>
<proteinExistence type="predicted"/>
<evidence type="ECO:0000313" key="2">
    <source>
        <dbReference type="Proteomes" id="UP000729402"/>
    </source>
</evidence>
<name>A0A8J5WHN4_ZIZPA</name>
<dbReference type="Proteomes" id="UP000729402">
    <property type="component" value="Unassembled WGS sequence"/>
</dbReference>
<dbReference type="AlphaFoldDB" id="A0A8J5WHN4"/>
<evidence type="ECO:0000313" key="1">
    <source>
        <dbReference type="EMBL" id="KAG8089076.1"/>
    </source>
</evidence>
<gene>
    <name evidence="1" type="ORF">GUJ93_ZPchr0011g27591</name>
</gene>
<dbReference type="EMBL" id="JAAALK010000081">
    <property type="protein sequence ID" value="KAG8089076.1"/>
    <property type="molecule type" value="Genomic_DNA"/>
</dbReference>
<comment type="caution">
    <text evidence="1">The sequence shown here is derived from an EMBL/GenBank/DDBJ whole genome shotgun (WGS) entry which is preliminary data.</text>
</comment>
<organism evidence="1 2">
    <name type="scientific">Zizania palustris</name>
    <name type="common">Northern wild rice</name>
    <dbReference type="NCBI Taxonomy" id="103762"/>
    <lineage>
        <taxon>Eukaryota</taxon>
        <taxon>Viridiplantae</taxon>
        <taxon>Streptophyta</taxon>
        <taxon>Embryophyta</taxon>
        <taxon>Tracheophyta</taxon>
        <taxon>Spermatophyta</taxon>
        <taxon>Magnoliopsida</taxon>
        <taxon>Liliopsida</taxon>
        <taxon>Poales</taxon>
        <taxon>Poaceae</taxon>
        <taxon>BOP clade</taxon>
        <taxon>Oryzoideae</taxon>
        <taxon>Oryzeae</taxon>
        <taxon>Zizaniinae</taxon>
        <taxon>Zizania</taxon>
    </lineage>
</organism>